<evidence type="ECO:0000259" key="9">
    <source>
        <dbReference type="PROSITE" id="PS50109"/>
    </source>
</evidence>
<dbReference type="Pfam" id="PF22588">
    <property type="entry name" value="dCache_1_like"/>
    <property type="match status" value="1"/>
</dbReference>
<evidence type="ECO:0000256" key="3">
    <source>
        <dbReference type="ARBA" id="ARBA00022553"/>
    </source>
</evidence>
<keyword evidence="5" id="KW-0547">Nucleotide-binding</keyword>
<keyword evidence="8" id="KW-0472">Membrane</keyword>
<feature type="domain" description="Histidine kinase" evidence="9">
    <location>
        <begin position="348"/>
        <end position="530"/>
    </location>
</feature>
<dbReference type="Gene3D" id="3.30.450.20">
    <property type="entry name" value="PAS domain"/>
    <property type="match status" value="3"/>
</dbReference>
<dbReference type="EC" id="2.7.13.3" evidence="2"/>
<evidence type="ECO:0000256" key="2">
    <source>
        <dbReference type="ARBA" id="ARBA00012438"/>
    </source>
</evidence>
<dbReference type="InterPro" id="IPR011495">
    <property type="entry name" value="Sig_transdc_His_kin_sub2_dim/P"/>
</dbReference>
<feature type="transmembrane region" description="Helical" evidence="8">
    <location>
        <begin position="302"/>
        <end position="321"/>
    </location>
</feature>
<keyword evidence="6 10" id="KW-0418">Kinase</keyword>
<evidence type="ECO:0000256" key="7">
    <source>
        <dbReference type="ARBA" id="ARBA00022840"/>
    </source>
</evidence>
<feature type="transmembrane region" description="Helical" evidence="8">
    <location>
        <begin position="33"/>
        <end position="54"/>
    </location>
</feature>
<accession>A0A1C9HPC4</accession>
<keyword evidence="3" id="KW-0597">Phosphoprotein</keyword>
<dbReference type="SUPFAM" id="SSF55874">
    <property type="entry name" value="ATPase domain of HSP90 chaperone/DNA topoisomerase II/histidine kinase"/>
    <property type="match status" value="1"/>
</dbReference>
<protein>
    <recommendedName>
        <fullName evidence="2">histidine kinase</fullName>
        <ecNumber evidence="2">2.7.13.3</ecNumber>
    </recommendedName>
</protein>
<evidence type="ECO:0000256" key="5">
    <source>
        <dbReference type="ARBA" id="ARBA00022741"/>
    </source>
</evidence>
<reference evidence="10" key="1">
    <citation type="journal article" date="2015" name="BMC Genomics">
        <title>Transcriptome profiling of a Rhizobium leguminosarum bv. trifolii rosR mutant reveals the role of the transcriptional regulator RosR in motility, synthesis of cell-surface components, and other cellular processes.</title>
        <authorList>
            <person name="Rachwal K."/>
            <person name="Matczynska E."/>
            <person name="Janczarek M."/>
        </authorList>
    </citation>
    <scope>NUCLEOTIDE SEQUENCE</scope>
    <source>
        <strain evidence="10">Rt24.2</strain>
    </source>
</reference>
<dbReference type="Pfam" id="PF07568">
    <property type="entry name" value="HisKA_2"/>
    <property type="match status" value="1"/>
</dbReference>
<dbReference type="InterPro" id="IPR054327">
    <property type="entry name" value="His-kinase-like_sensor"/>
</dbReference>
<evidence type="ECO:0000313" key="10">
    <source>
        <dbReference type="EMBL" id="AOO88505.1"/>
    </source>
</evidence>
<evidence type="ECO:0000256" key="1">
    <source>
        <dbReference type="ARBA" id="ARBA00000085"/>
    </source>
</evidence>
<reference evidence="10" key="2">
    <citation type="journal article" date="2016" name="Front. Microbiol.">
        <title>The Regulatory Protein RosR Affects Rhizobium leguminosarum bv. trifolii Protein Profiles, Cell Surface Properties, and Symbiosis with Clover.</title>
        <authorList>
            <person name="Rachwal K."/>
            <person name="Boguszewska A."/>
            <person name="Kopcinska J."/>
            <person name="Karas M."/>
            <person name="Tchorzewski M."/>
            <person name="Janczarek M."/>
        </authorList>
    </citation>
    <scope>NUCLEOTIDE SEQUENCE</scope>
    <source>
        <strain evidence="10">Rt24.2</strain>
    </source>
</reference>
<dbReference type="AlphaFoldDB" id="A0A1C9HPC4"/>
<organism evidence="10">
    <name type="scientific">Rhizobium leguminosarum bv. trifolii</name>
    <dbReference type="NCBI Taxonomy" id="386"/>
    <lineage>
        <taxon>Bacteria</taxon>
        <taxon>Pseudomonadati</taxon>
        <taxon>Pseudomonadota</taxon>
        <taxon>Alphaproteobacteria</taxon>
        <taxon>Hyphomicrobiales</taxon>
        <taxon>Rhizobiaceae</taxon>
        <taxon>Rhizobium/Agrobacterium group</taxon>
        <taxon>Rhizobium</taxon>
    </lineage>
</organism>
<dbReference type="InterPro" id="IPR036890">
    <property type="entry name" value="HATPase_C_sf"/>
</dbReference>
<keyword evidence="8" id="KW-1133">Transmembrane helix</keyword>
<comment type="catalytic activity">
    <reaction evidence="1">
        <text>ATP + protein L-histidine = ADP + protein N-phospho-L-histidine.</text>
        <dbReference type="EC" id="2.7.13.3"/>
    </reaction>
</comment>
<dbReference type="SMART" id="SM00387">
    <property type="entry name" value="HATPase_c"/>
    <property type="match status" value="1"/>
</dbReference>
<dbReference type="PANTHER" id="PTHR41523:SF8">
    <property type="entry name" value="ETHYLENE RESPONSE SENSOR PROTEIN"/>
    <property type="match status" value="1"/>
</dbReference>
<keyword evidence="4" id="KW-0808">Transferase</keyword>
<dbReference type="GO" id="GO:0004673">
    <property type="term" value="F:protein histidine kinase activity"/>
    <property type="evidence" value="ECO:0007669"/>
    <property type="project" value="UniProtKB-EC"/>
</dbReference>
<evidence type="ECO:0000256" key="6">
    <source>
        <dbReference type="ARBA" id="ARBA00022777"/>
    </source>
</evidence>
<keyword evidence="8" id="KW-0812">Transmembrane</keyword>
<dbReference type="EMBL" id="KX486141">
    <property type="protein sequence ID" value="AOO88505.1"/>
    <property type="molecule type" value="Genomic_DNA"/>
</dbReference>
<dbReference type="CDD" id="cd12914">
    <property type="entry name" value="PDC1_DGC_like"/>
    <property type="match status" value="1"/>
</dbReference>
<dbReference type="InterPro" id="IPR005467">
    <property type="entry name" value="His_kinase_dom"/>
</dbReference>
<dbReference type="PROSITE" id="PS50109">
    <property type="entry name" value="HIS_KIN"/>
    <property type="match status" value="1"/>
</dbReference>
<dbReference type="Gene3D" id="3.30.565.10">
    <property type="entry name" value="Histidine kinase-like ATPase, C-terminal domain"/>
    <property type="match status" value="1"/>
</dbReference>
<dbReference type="GO" id="GO:0005524">
    <property type="term" value="F:ATP binding"/>
    <property type="evidence" value="ECO:0007669"/>
    <property type="project" value="UniProtKB-KW"/>
</dbReference>
<dbReference type="CDD" id="cd12915">
    <property type="entry name" value="PDC2_DGC_like"/>
    <property type="match status" value="1"/>
</dbReference>
<name>A0A1C9HPC4_RHILT</name>
<proteinExistence type="predicted"/>
<dbReference type="Pfam" id="PF02518">
    <property type="entry name" value="HATPase_c"/>
    <property type="match status" value="1"/>
</dbReference>
<dbReference type="InterPro" id="IPR003594">
    <property type="entry name" value="HATPase_dom"/>
</dbReference>
<evidence type="ECO:0000256" key="8">
    <source>
        <dbReference type="SAM" id="Phobius"/>
    </source>
</evidence>
<evidence type="ECO:0000256" key="4">
    <source>
        <dbReference type="ARBA" id="ARBA00022679"/>
    </source>
</evidence>
<sequence length="530" mass="58662">MRCNVPVWPSPHYGNWPKKMIGGDKYVGSVGKASLAIIALMFLSFTTLLSIWLISSYETAVRRGDERVSAASKIVAANANWLNSLARETLHRIDDALGPSTSLPGPDRVRDLDAAVYDLPPQATAYVIGADGKTLFSNDRDIKPINVTDRDYFVRLRNGADEYTSPLIISRLSQRQIFVFSRRLERNGVFAGAAVIAFDASILRPIWDAVAIGENSIVGLIRRDGQLIARYPEPAGPVDMRNHKLFTDYMRKATSGTYRSVSPVDNEDRLVAYRILERTPFVAIASADINVIMQPFWEDAKIAALLVAFALVGALAAALWIQNLIKVDTLHTRQLADALRSNETLMREIHNRVKNNLQTVMALLRLQGFEPEAVQKLNERISAMSAVHEQMYGFDQFSGISAREFIPSFVRTLVDVHGRAVSVDFEIDDIVIAADKATPFALLLNELIANSMKYAFDGRASGNIRVMLHATEGEESQLTVADDGIGFDGRSDSAGMGTRLIKAFVNQLHGEARYNRLEGTQFTATLKLTD</sequence>
<dbReference type="PANTHER" id="PTHR41523">
    <property type="entry name" value="TWO-COMPONENT SYSTEM SENSOR PROTEIN"/>
    <property type="match status" value="1"/>
</dbReference>
<keyword evidence="7" id="KW-0067">ATP-binding</keyword>